<sequence>MATGESQVVIHESPKQASPRSRSRSRSPPKTVEEPNIMMDVEVEEKKDLGTVQENTQDVAEEQEAHPTEVSPPEPQETIQEQPVPQAEPTITAQEEEKPEPIQPSEIAEEQPKPELDEKPHSPVNPTDTHEHKEPAELHPSPKKEAKEEKKAEAKATPRKGKKEEIKHEEPQLPATKAHKEEAKSPSRISTRAHKEETQSPTPAKTHKEEPASHGKKKEEPEESKENFTGPDGTKWKVDKINPRDDELTTVTCLLCDRTVKKKSIKTHVGTKLHKKNKE</sequence>
<dbReference type="EMBL" id="CAJZBQ010000062">
    <property type="protein sequence ID" value="CAG9335608.1"/>
    <property type="molecule type" value="Genomic_DNA"/>
</dbReference>
<dbReference type="Proteomes" id="UP001162131">
    <property type="component" value="Unassembled WGS sequence"/>
</dbReference>
<feature type="compositionally biased region" description="Low complexity" evidence="1">
    <location>
        <begin position="76"/>
        <end position="85"/>
    </location>
</feature>
<reference evidence="2" key="1">
    <citation type="submission" date="2021-09" db="EMBL/GenBank/DDBJ databases">
        <authorList>
            <consortium name="AG Swart"/>
            <person name="Singh M."/>
            <person name="Singh A."/>
            <person name="Seah K."/>
            <person name="Emmerich C."/>
        </authorList>
    </citation>
    <scope>NUCLEOTIDE SEQUENCE</scope>
    <source>
        <strain evidence="2">ATCC30299</strain>
    </source>
</reference>
<proteinExistence type="predicted"/>
<gene>
    <name evidence="2" type="ORF">BSTOLATCC_MIC64073</name>
</gene>
<evidence type="ECO:0000256" key="1">
    <source>
        <dbReference type="SAM" id="MobiDB-lite"/>
    </source>
</evidence>
<evidence type="ECO:0000313" key="3">
    <source>
        <dbReference type="Proteomes" id="UP001162131"/>
    </source>
</evidence>
<dbReference type="AlphaFoldDB" id="A0AAU9KC85"/>
<evidence type="ECO:0000313" key="2">
    <source>
        <dbReference type="EMBL" id="CAG9335608.1"/>
    </source>
</evidence>
<organism evidence="2 3">
    <name type="scientific">Blepharisma stoltei</name>
    <dbReference type="NCBI Taxonomy" id="1481888"/>
    <lineage>
        <taxon>Eukaryota</taxon>
        <taxon>Sar</taxon>
        <taxon>Alveolata</taxon>
        <taxon>Ciliophora</taxon>
        <taxon>Postciliodesmatophora</taxon>
        <taxon>Heterotrichea</taxon>
        <taxon>Heterotrichida</taxon>
        <taxon>Blepharismidae</taxon>
        <taxon>Blepharisma</taxon>
    </lineage>
</organism>
<accession>A0AAU9KC85</accession>
<feature type="region of interest" description="Disordered" evidence="1">
    <location>
        <begin position="1"/>
        <end position="242"/>
    </location>
</feature>
<feature type="compositionally biased region" description="Basic and acidic residues" evidence="1">
    <location>
        <begin position="110"/>
        <end position="121"/>
    </location>
</feature>
<feature type="compositionally biased region" description="Basic and acidic residues" evidence="1">
    <location>
        <begin position="128"/>
        <end position="171"/>
    </location>
</feature>
<protein>
    <submittedName>
        <fullName evidence="2">Uncharacterized protein</fullName>
    </submittedName>
</protein>
<name>A0AAU9KC85_9CILI</name>
<feature type="compositionally biased region" description="Basic and acidic residues" evidence="1">
    <location>
        <begin position="206"/>
        <end position="226"/>
    </location>
</feature>
<comment type="caution">
    <text evidence="2">The sequence shown here is derived from an EMBL/GenBank/DDBJ whole genome shotgun (WGS) entry which is preliminary data.</text>
</comment>
<keyword evidence="3" id="KW-1185">Reference proteome</keyword>